<evidence type="ECO:0000313" key="2">
    <source>
        <dbReference type="Proteomes" id="UP000593561"/>
    </source>
</evidence>
<dbReference type="Proteomes" id="UP000593561">
    <property type="component" value="Unassembled WGS sequence"/>
</dbReference>
<dbReference type="AlphaFoldDB" id="A0A7J8RYU1"/>
<organism evidence="1 2">
    <name type="scientific">Gossypium davidsonii</name>
    <name type="common">Davidson's cotton</name>
    <name type="synonym">Gossypium klotzschianum subsp. davidsonii</name>
    <dbReference type="NCBI Taxonomy" id="34287"/>
    <lineage>
        <taxon>Eukaryota</taxon>
        <taxon>Viridiplantae</taxon>
        <taxon>Streptophyta</taxon>
        <taxon>Embryophyta</taxon>
        <taxon>Tracheophyta</taxon>
        <taxon>Spermatophyta</taxon>
        <taxon>Magnoliopsida</taxon>
        <taxon>eudicotyledons</taxon>
        <taxon>Gunneridae</taxon>
        <taxon>Pentapetalae</taxon>
        <taxon>rosids</taxon>
        <taxon>malvids</taxon>
        <taxon>Malvales</taxon>
        <taxon>Malvaceae</taxon>
        <taxon>Malvoideae</taxon>
        <taxon>Gossypium</taxon>
    </lineage>
</organism>
<evidence type="ECO:0000313" key="1">
    <source>
        <dbReference type="EMBL" id="MBA0619011.1"/>
    </source>
</evidence>
<protein>
    <submittedName>
        <fullName evidence="1">Uncharacterized protein</fullName>
    </submittedName>
</protein>
<gene>
    <name evidence="1" type="ORF">Godav_028266</name>
</gene>
<accession>A0A7J8RYU1</accession>
<name>A0A7J8RYU1_GOSDV</name>
<sequence>MVCSYFGLKVLATFFSKVIVKLLSKLVPVKITTMRTMG</sequence>
<reference evidence="1 2" key="1">
    <citation type="journal article" date="2019" name="Genome Biol. Evol.">
        <title>Insights into the evolution of the New World diploid cottons (Gossypium, subgenus Houzingenia) based on genome sequencing.</title>
        <authorList>
            <person name="Grover C.E."/>
            <person name="Arick M.A. 2nd"/>
            <person name="Thrash A."/>
            <person name="Conover J.L."/>
            <person name="Sanders W.S."/>
            <person name="Peterson D.G."/>
            <person name="Frelichowski J.E."/>
            <person name="Scheffler J.A."/>
            <person name="Scheffler B.E."/>
            <person name="Wendel J.F."/>
        </authorList>
    </citation>
    <scope>NUCLEOTIDE SEQUENCE [LARGE SCALE GENOMIC DNA]</scope>
    <source>
        <strain evidence="1">27</strain>
        <tissue evidence="1">Leaf</tissue>
    </source>
</reference>
<dbReference type="EMBL" id="JABFAC010000007">
    <property type="protein sequence ID" value="MBA0619011.1"/>
    <property type="molecule type" value="Genomic_DNA"/>
</dbReference>
<keyword evidence="2" id="KW-1185">Reference proteome</keyword>
<proteinExistence type="predicted"/>
<comment type="caution">
    <text evidence="1">The sequence shown here is derived from an EMBL/GenBank/DDBJ whole genome shotgun (WGS) entry which is preliminary data.</text>
</comment>